<dbReference type="AlphaFoldDB" id="A0AAW2UDD1"/>
<comment type="caution">
    <text evidence="1">The sequence shown here is derived from an EMBL/GenBank/DDBJ whole genome shotgun (WGS) entry which is preliminary data.</text>
</comment>
<proteinExistence type="predicted"/>
<gene>
    <name evidence="1" type="ORF">Sradi_1591300</name>
</gene>
<sequence>MPGIHSIKRCRQRIANLYQREHLMQFLMGLDESFKGIRNQILIMEPLPSVSKAYAIVLRVERQREVSSTYENPTQNMAMQARISGSVNVKNQWVKKGAQDKKN</sequence>
<reference evidence="1" key="2">
    <citation type="journal article" date="2024" name="Plant">
        <title>Genomic evolution and insights into agronomic trait innovations of Sesamum species.</title>
        <authorList>
            <person name="Miao H."/>
            <person name="Wang L."/>
            <person name="Qu L."/>
            <person name="Liu H."/>
            <person name="Sun Y."/>
            <person name="Le M."/>
            <person name="Wang Q."/>
            <person name="Wei S."/>
            <person name="Zheng Y."/>
            <person name="Lin W."/>
            <person name="Duan Y."/>
            <person name="Cao H."/>
            <person name="Xiong S."/>
            <person name="Wang X."/>
            <person name="Wei L."/>
            <person name="Li C."/>
            <person name="Ma Q."/>
            <person name="Ju M."/>
            <person name="Zhao R."/>
            <person name="Li G."/>
            <person name="Mu C."/>
            <person name="Tian Q."/>
            <person name="Mei H."/>
            <person name="Zhang T."/>
            <person name="Gao T."/>
            <person name="Zhang H."/>
        </authorList>
    </citation>
    <scope>NUCLEOTIDE SEQUENCE</scope>
    <source>
        <strain evidence="1">G02</strain>
    </source>
</reference>
<dbReference type="EMBL" id="JACGWJ010000006">
    <property type="protein sequence ID" value="KAL0413896.1"/>
    <property type="molecule type" value="Genomic_DNA"/>
</dbReference>
<dbReference type="PANTHER" id="PTHR34222">
    <property type="entry name" value="GAG_PRE-INTEGRS DOMAIN-CONTAINING PROTEIN"/>
    <property type="match status" value="1"/>
</dbReference>
<name>A0AAW2UDD1_SESRA</name>
<evidence type="ECO:0000313" key="1">
    <source>
        <dbReference type="EMBL" id="KAL0413896.1"/>
    </source>
</evidence>
<dbReference type="PANTHER" id="PTHR34222:SF99">
    <property type="entry name" value="PROTEIN, PUTATIVE-RELATED"/>
    <property type="match status" value="1"/>
</dbReference>
<organism evidence="1">
    <name type="scientific">Sesamum radiatum</name>
    <name type="common">Black benniseed</name>
    <dbReference type="NCBI Taxonomy" id="300843"/>
    <lineage>
        <taxon>Eukaryota</taxon>
        <taxon>Viridiplantae</taxon>
        <taxon>Streptophyta</taxon>
        <taxon>Embryophyta</taxon>
        <taxon>Tracheophyta</taxon>
        <taxon>Spermatophyta</taxon>
        <taxon>Magnoliopsida</taxon>
        <taxon>eudicotyledons</taxon>
        <taxon>Gunneridae</taxon>
        <taxon>Pentapetalae</taxon>
        <taxon>asterids</taxon>
        <taxon>lamiids</taxon>
        <taxon>Lamiales</taxon>
        <taxon>Pedaliaceae</taxon>
        <taxon>Sesamum</taxon>
    </lineage>
</organism>
<accession>A0AAW2UDD1</accession>
<protein>
    <submittedName>
        <fullName evidence="1">Uncharacterized protein</fullName>
    </submittedName>
</protein>
<reference evidence="1" key="1">
    <citation type="submission" date="2020-06" db="EMBL/GenBank/DDBJ databases">
        <authorList>
            <person name="Li T."/>
            <person name="Hu X."/>
            <person name="Zhang T."/>
            <person name="Song X."/>
            <person name="Zhang H."/>
            <person name="Dai N."/>
            <person name="Sheng W."/>
            <person name="Hou X."/>
            <person name="Wei L."/>
        </authorList>
    </citation>
    <scope>NUCLEOTIDE SEQUENCE</scope>
    <source>
        <strain evidence="1">G02</strain>
        <tissue evidence="1">Leaf</tissue>
    </source>
</reference>